<dbReference type="AlphaFoldDB" id="A0A915EM55"/>
<proteinExistence type="predicted"/>
<sequence>MRPPQRTHQHIQSLKGNRKREPWKPIDCWRDRLIGAVCVPTPLLCLSGAAADGVCVSANNYHCYFL</sequence>
<evidence type="ECO:0000256" key="1">
    <source>
        <dbReference type="SAM" id="MobiDB-lite"/>
    </source>
</evidence>
<name>A0A915EM55_9BILA</name>
<dbReference type="WBParaSite" id="jg7339">
    <property type="protein sequence ID" value="jg7339"/>
    <property type="gene ID" value="jg7339"/>
</dbReference>
<dbReference type="Proteomes" id="UP000887574">
    <property type="component" value="Unplaced"/>
</dbReference>
<feature type="region of interest" description="Disordered" evidence="1">
    <location>
        <begin position="1"/>
        <end position="21"/>
    </location>
</feature>
<evidence type="ECO:0000313" key="2">
    <source>
        <dbReference type="Proteomes" id="UP000887574"/>
    </source>
</evidence>
<evidence type="ECO:0000313" key="3">
    <source>
        <dbReference type="WBParaSite" id="jg7339"/>
    </source>
</evidence>
<keyword evidence="2" id="KW-1185">Reference proteome</keyword>
<accession>A0A915EM55</accession>
<organism evidence="2 3">
    <name type="scientific">Ditylenchus dipsaci</name>
    <dbReference type="NCBI Taxonomy" id="166011"/>
    <lineage>
        <taxon>Eukaryota</taxon>
        <taxon>Metazoa</taxon>
        <taxon>Ecdysozoa</taxon>
        <taxon>Nematoda</taxon>
        <taxon>Chromadorea</taxon>
        <taxon>Rhabditida</taxon>
        <taxon>Tylenchina</taxon>
        <taxon>Tylenchomorpha</taxon>
        <taxon>Sphaerularioidea</taxon>
        <taxon>Anguinidae</taxon>
        <taxon>Anguininae</taxon>
        <taxon>Ditylenchus</taxon>
    </lineage>
</organism>
<protein>
    <submittedName>
        <fullName evidence="3">Uncharacterized protein</fullName>
    </submittedName>
</protein>
<reference evidence="3" key="1">
    <citation type="submission" date="2022-11" db="UniProtKB">
        <authorList>
            <consortium name="WormBaseParasite"/>
        </authorList>
    </citation>
    <scope>IDENTIFICATION</scope>
</reference>